<sequence>MMPPIAPKGHYVLELIVKLICEGDREINKVLILFLTRYYQARLQYFERRDPGHRSMDELLDVAGEASSLHKVLMDFAEEGYTDTVDQIVSQTDALERLQRILTTALQRLGPPSEAERFYLCPEPVRMDTICGEPFEGGQTFELLAYLDRIDHQSNAVIKIEHCFTSRDRRQRWQDKTLVVMTEMVEFLNWVLRRLRQQPQAVPVPLLRDTLLVQLGLQLVRRHGIPVREPKPLLLSRKFLDTFQDGAAIYDALSSDVFYGILHEQNACDLTTLRHRFAAKARAHPGIPASFTQASRDYLAALALDGPPLMIESGMHGTFPLWLLTLMGNVGEMVLYTTVPWMYAIYQDIVFRKNYNYLRDIETIVAHDHLFRFSTISDGKVLVEETPHPITRDLALYELHLFKMLLKRKIHD</sequence>
<dbReference type="EMBL" id="CAADEW010000191">
    <property type="protein sequence ID" value="VFJ65129.1"/>
    <property type="molecule type" value="Genomic_DNA"/>
</dbReference>
<organism evidence="1">
    <name type="scientific">Candidatus Kentrum sp. FW</name>
    <dbReference type="NCBI Taxonomy" id="2126338"/>
    <lineage>
        <taxon>Bacteria</taxon>
        <taxon>Pseudomonadati</taxon>
        <taxon>Pseudomonadota</taxon>
        <taxon>Gammaproteobacteria</taxon>
        <taxon>Candidatus Kentrum</taxon>
    </lineage>
</organism>
<gene>
    <name evidence="1" type="ORF">BECKFW1821A_GA0114235_11912</name>
</gene>
<name>A0A450TDV4_9GAMM</name>
<evidence type="ECO:0000313" key="1">
    <source>
        <dbReference type="EMBL" id="VFJ65129.1"/>
    </source>
</evidence>
<reference evidence="1" key="1">
    <citation type="submission" date="2019-02" db="EMBL/GenBank/DDBJ databases">
        <authorList>
            <person name="Gruber-Vodicka R. H."/>
            <person name="Seah K. B. B."/>
        </authorList>
    </citation>
    <scope>NUCLEOTIDE SEQUENCE</scope>
    <source>
        <strain evidence="1">BECK_BZ15</strain>
    </source>
</reference>
<accession>A0A450TDV4</accession>
<proteinExistence type="predicted"/>
<dbReference type="AlphaFoldDB" id="A0A450TDV4"/>
<protein>
    <submittedName>
        <fullName evidence="1">Uncharacterized protein</fullName>
    </submittedName>
</protein>